<organism evidence="3 4">
    <name type="scientific">Thalassomonas haliotis</name>
    <dbReference type="NCBI Taxonomy" id="485448"/>
    <lineage>
        <taxon>Bacteria</taxon>
        <taxon>Pseudomonadati</taxon>
        <taxon>Pseudomonadota</taxon>
        <taxon>Gammaproteobacteria</taxon>
        <taxon>Alteromonadales</taxon>
        <taxon>Colwelliaceae</taxon>
        <taxon>Thalassomonas</taxon>
    </lineage>
</organism>
<dbReference type="Pfam" id="PF02709">
    <property type="entry name" value="Glyco_transf_7C"/>
    <property type="match status" value="1"/>
</dbReference>
<dbReference type="Proteomes" id="UP001215231">
    <property type="component" value="Chromosome"/>
</dbReference>
<accession>A0ABY7VM40</accession>
<gene>
    <name evidence="3" type="ORF">H3N35_13225</name>
</gene>
<proteinExistence type="predicted"/>
<dbReference type="InterPro" id="IPR029044">
    <property type="entry name" value="Nucleotide-diphossugar_trans"/>
</dbReference>
<name>A0ABY7VM40_9GAMM</name>
<dbReference type="RefSeq" id="WP_274054843.1">
    <property type="nucleotide sequence ID" value="NZ_CP059693.1"/>
</dbReference>
<reference evidence="3 4" key="1">
    <citation type="journal article" date="2022" name="Mar. Drugs">
        <title>Bioassay-Guided Fractionation Leads to the Detection of Cholic Acid Generated by the Rare Thalassomonas sp.</title>
        <authorList>
            <person name="Pheiffer F."/>
            <person name="Schneider Y.K."/>
            <person name="Hansen E.H."/>
            <person name="Andersen J.H."/>
            <person name="Isaksson J."/>
            <person name="Busche T."/>
            <person name="R C."/>
            <person name="Kalinowski J."/>
            <person name="Zyl L.V."/>
            <person name="Trindade M."/>
        </authorList>
    </citation>
    <scope>NUCLEOTIDE SEQUENCE [LARGE SCALE GENOMIC DNA]</scope>
    <source>
        <strain evidence="3 4">A5K-61T</strain>
    </source>
</reference>
<dbReference type="SUPFAM" id="SSF53448">
    <property type="entry name" value="Nucleotide-diphospho-sugar transferases"/>
    <property type="match status" value="1"/>
</dbReference>
<dbReference type="EMBL" id="CP059693">
    <property type="protein sequence ID" value="WDE14289.1"/>
    <property type="molecule type" value="Genomic_DNA"/>
</dbReference>
<dbReference type="Gene3D" id="3.90.550.10">
    <property type="entry name" value="Spore Coat Polysaccharide Biosynthesis Protein SpsA, Chain A"/>
    <property type="match status" value="1"/>
</dbReference>
<feature type="domain" description="Galactosyltransferase C-terminal" evidence="2">
    <location>
        <begin position="162"/>
        <end position="212"/>
    </location>
</feature>
<evidence type="ECO:0000313" key="4">
    <source>
        <dbReference type="Proteomes" id="UP001215231"/>
    </source>
</evidence>
<evidence type="ECO:0000259" key="2">
    <source>
        <dbReference type="Pfam" id="PF02709"/>
    </source>
</evidence>
<evidence type="ECO:0000256" key="1">
    <source>
        <dbReference type="ARBA" id="ARBA00022679"/>
    </source>
</evidence>
<protein>
    <recommendedName>
        <fullName evidence="2">Galactosyltransferase C-terminal domain-containing protein</fullName>
    </recommendedName>
</protein>
<dbReference type="InterPro" id="IPR027791">
    <property type="entry name" value="Galactosyl_T_C"/>
</dbReference>
<evidence type="ECO:0000313" key="3">
    <source>
        <dbReference type="EMBL" id="WDE14289.1"/>
    </source>
</evidence>
<keyword evidence="1" id="KW-0808">Transferase</keyword>
<keyword evidence="4" id="KW-1185">Reference proteome</keyword>
<sequence length="298" mass="34103">MKDNCICNPEQIDYIISYRESSADRRQALFYVVSRLHQTFDKLNIIVVEQDTSPKLTADDLPCCQLIFVFNAGLFNRGWSNNVAVNASVRPFIAFADCDIFLQKQSYQSCFDALRIFDAVDPKKSYITNVSLPTADIVQSKENQNPQEDIGQVLPAYTIKNRRYGNTFAGGIFFIRRQSLLALGFWDENFEGWGGEDNAMEHVIRLFLRQCRLQLEVFHIDHSRTRLDTRAQPGYQSNSQRCRAICGNHGQALLEYLKEKKQSIPGAIDKYQTNKLGQKEQARSKNRAEDAYICSSQA</sequence>